<evidence type="ECO:0000313" key="2">
    <source>
        <dbReference type="Proteomes" id="UP000319976"/>
    </source>
</evidence>
<keyword evidence="2" id="KW-1185">Reference proteome</keyword>
<dbReference type="RefSeq" id="WP_145264339.1">
    <property type="nucleotide sequence ID" value="NZ_CP036316.1"/>
</dbReference>
<reference evidence="1 2" key="1">
    <citation type="submission" date="2019-02" db="EMBL/GenBank/DDBJ databases">
        <title>Deep-cultivation of Planctomycetes and their phenomic and genomic characterization uncovers novel biology.</title>
        <authorList>
            <person name="Wiegand S."/>
            <person name="Jogler M."/>
            <person name="Boedeker C."/>
            <person name="Pinto D."/>
            <person name="Vollmers J."/>
            <person name="Rivas-Marin E."/>
            <person name="Kohn T."/>
            <person name="Peeters S.H."/>
            <person name="Heuer A."/>
            <person name="Rast P."/>
            <person name="Oberbeckmann S."/>
            <person name="Bunk B."/>
            <person name="Jeske O."/>
            <person name="Meyerdierks A."/>
            <person name="Storesund J.E."/>
            <person name="Kallscheuer N."/>
            <person name="Luecker S."/>
            <person name="Lage O.M."/>
            <person name="Pohl T."/>
            <person name="Merkel B.J."/>
            <person name="Hornburger P."/>
            <person name="Mueller R.-W."/>
            <person name="Bruemmer F."/>
            <person name="Labrenz M."/>
            <person name="Spormann A.M."/>
            <person name="Op den Camp H."/>
            <person name="Overmann J."/>
            <person name="Amann R."/>
            <person name="Jetten M.S.M."/>
            <person name="Mascher T."/>
            <person name="Medema M.H."/>
            <person name="Devos D.P."/>
            <person name="Kaster A.-K."/>
            <person name="Ovreas L."/>
            <person name="Rohde M."/>
            <person name="Galperin M.Y."/>
            <person name="Jogler C."/>
        </authorList>
    </citation>
    <scope>NUCLEOTIDE SEQUENCE [LARGE SCALE GENOMIC DNA]</scope>
    <source>
        <strain evidence="1 2">V22</strain>
    </source>
</reference>
<sequence length="223" mass="24933">MDPTRLKKTTDPRPDLAIVVAKQGEFAHTGIMYARGEGHSVIDQRQDYKTSSSSFEKTLKYFGASLVLAVPDLLEAEVEAFAGACRDIARNIEQKRLNFRYALKMPVAVYNEETGMFELEEGEGVTCSFFVLMVFEALGYPLIDFKGWVVRDGDVEKNRRLAEQIQDTTRREYLIQHELYSQRASPEEVGGAALCEIPVLQNEAEPAGKFVAAQIEGKDTITG</sequence>
<proteinExistence type="predicted"/>
<accession>A0A517TBP9</accession>
<dbReference type="OrthoDB" id="6902965at2"/>
<dbReference type="Proteomes" id="UP000319976">
    <property type="component" value="Chromosome"/>
</dbReference>
<dbReference type="KEGG" id="chya:V22_30640"/>
<dbReference type="AlphaFoldDB" id="A0A517TBP9"/>
<evidence type="ECO:0000313" key="1">
    <source>
        <dbReference type="EMBL" id="QDT65802.1"/>
    </source>
</evidence>
<dbReference type="EMBL" id="CP036316">
    <property type="protein sequence ID" value="QDT65802.1"/>
    <property type="molecule type" value="Genomic_DNA"/>
</dbReference>
<name>A0A517TBP9_9PLAN</name>
<protein>
    <submittedName>
        <fullName evidence="1">Uncharacterized protein</fullName>
    </submittedName>
</protein>
<organism evidence="1 2">
    <name type="scientific">Calycomorphotria hydatis</name>
    <dbReference type="NCBI Taxonomy" id="2528027"/>
    <lineage>
        <taxon>Bacteria</taxon>
        <taxon>Pseudomonadati</taxon>
        <taxon>Planctomycetota</taxon>
        <taxon>Planctomycetia</taxon>
        <taxon>Planctomycetales</taxon>
        <taxon>Planctomycetaceae</taxon>
        <taxon>Calycomorphotria</taxon>
    </lineage>
</organism>
<gene>
    <name evidence="1" type="ORF">V22_30640</name>
</gene>